<evidence type="ECO:0000313" key="7">
    <source>
        <dbReference type="Proteomes" id="UP000077521"/>
    </source>
</evidence>
<comment type="caution">
    <text evidence="6">The sequence shown here is derived from an EMBL/GenBank/DDBJ whole genome shotgun (WGS) entry which is preliminary data.</text>
</comment>
<keyword evidence="1" id="KW-0853">WD repeat</keyword>
<dbReference type="CDD" id="cd00200">
    <property type="entry name" value="WD40"/>
    <property type="match status" value="1"/>
</dbReference>
<keyword evidence="7" id="KW-1185">Reference proteome</keyword>
<dbReference type="InterPro" id="IPR001680">
    <property type="entry name" value="WD40_rpt"/>
</dbReference>
<dbReference type="Proteomes" id="UP000077521">
    <property type="component" value="Unassembled WGS sequence"/>
</dbReference>
<dbReference type="PROSITE" id="PS50294">
    <property type="entry name" value="WD_REPEATS_REGION"/>
    <property type="match status" value="5"/>
</dbReference>
<feature type="compositionally biased region" description="Polar residues" evidence="5">
    <location>
        <begin position="26"/>
        <end position="37"/>
    </location>
</feature>
<dbReference type="SMART" id="SM00320">
    <property type="entry name" value="WD40"/>
    <property type="match status" value="7"/>
</dbReference>
<dbReference type="GO" id="GO:0071013">
    <property type="term" value="C:catalytic step 2 spliceosome"/>
    <property type="evidence" value="ECO:0007669"/>
    <property type="project" value="TreeGrafter"/>
</dbReference>
<reference evidence="6" key="1">
    <citation type="submission" date="2016-04" db="EMBL/GenBank/DDBJ databases">
        <authorList>
            <person name="Nguyen H.D."/>
            <person name="Samba Siva P."/>
            <person name="Cullis J."/>
            <person name="Levesque C.A."/>
            <person name="Hambleton S."/>
        </authorList>
    </citation>
    <scope>NUCLEOTIDE SEQUENCE</scope>
    <source>
        <strain evidence="6">DAOMC 236416</strain>
    </source>
</reference>
<feature type="region of interest" description="Disordered" evidence="5">
    <location>
        <begin position="1"/>
        <end position="41"/>
    </location>
</feature>
<gene>
    <name evidence="6" type="ORF">A4X13_0g5462</name>
</gene>
<dbReference type="SUPFAM" id="SSF50978">
    <property type="entry name" value="WD40 repeat-like"/>
    <property type="match status" value="1"/>
</dbReference>
<dbReference type="AlphaFoldDB" id="A0A177T8V7"/>
<evidence type="ECO:0000256" key="2">
    <source>
        <dbReference type="ARBA" id="ARBA00022664"/>
    </source>
</evidence>
<dbReference type="InterPro" id="IPR015943">
    <property type="entry name" value="WD40/YVTN_repeat-like_dom_sf"/>
</dbReference>
<dbReference type="Gene3D" id="2.130.10.10">
    <property type="entry name" value="YVTN repeat-like/Quinoprotein amine dehydrogenase"/>
    <property type="match status" value="1"/>
</dbReference>
<proteinExistence type="predicted"/>
<dbReference type="GO" id="GO:0008380">
    <property type="term" value="P:RNA splicing"/>
    <property type="evidence" value="ECO:0007669"/>
    <property type="project" value="UniProtKB-KW"/>
</dbReference>
<protein>
    <submittedName>
        <fullName evidence="6">Uncharacterized protein</fullName>
    </submittedName>
</protein>
<name>A0A177T8V7_9BASI</name>
<dbReference type="PROSITE" id="PS50082">
    <property type="entry name" value="WD_REPEATS_2"/>
    <property type="match status" value="5"/>
</dbReference>
<dbReference type="PANTHER" id="PTHR44006">
    <property type="entry name" value="U5 SMALL NUCLEAR RIBONUCLEOPROTEIN 40 KDA PROTEIN"/>
    <property type="match status" value="1"/>
</dbReference>
<organism evidence="6 7">
    <name type="scientific">Tilletia indica</name>
    <dbReference type="NCBI Taxonomy" id="43049"/>
    <lineage>
        <taxon>Eukaryota</taxon>
        <taxon>Fungi</taxon>
        <taxon>Dikarya</taxon>
        <taxon>Basidiomycota</taxon>
        <taxon>Ustilaginomycotina</taxon>
        <taxon>Exobasidiomycetes</taxon>
        <taxon>Tilletiales</taxon>
        <taxon>Tilletiaceae</taxon>
        <taxon>Tilletia</taxon>
    </lineage>
</organism>
<keyword evidence="3" id="KW-0677">Repeat</keyword>
<dbReference type="GO" id="GO:0006397">
    <property type="term" value="P:mRNA processing"/>
    <property type="evidence" value="ECO:0007669"/>
    <property type="project" value="UniProtKB-KW"/>
</dbReference>
<dbReference type="Pfam" id="PF00400">
    <property type="entry name" value="WD40"/>
    <property type="match status" value="6"/>
</dbReference>
<evidence type="ECO:0000256" key="3">
    <source>
        <dbReference type="ARBA" id="ARBA00022737"/>
    </source>
</evidence>
<sequence>MEGKRKPEDSLTLISKKSRQGDAHSDSQALAISSSDSGKNKGLIRSIKRTSSLASPIIALTDAHRAEVLDVKFSPDGSYIAAASADRTISLWETLGNNRNIGILQGHAKAVTALVWSPTAPPSSPRLFSASVDGTLIVWSPLKGIKERRLRGHKATINVVVCTRAGREILASGSDDGQVFLWDPEERHPLDVIEIGYPVTALAFSDDGKQLFVGSVDNDIHMYDLSKKQVVYSLRGHTDTITFLSLSPSASHLLSGSLDSTVRVWDVRPFVPEPPPGHTGSPRLHRTLTGASAGFENVLIRGCWSRDGLSVAWGGGDRTVTIWDVEKSLITYKLPGHRGTCTAVDMHPREPIIVSASTDQNLLLGEVEV</sequence>
<dbReference type="PANTHER" id="PTHR44006:SF1">
    <property type="entry name" value="U5 SMALL NUCLEAR RIBONUCLEOPROTEIN 40 KDA PROTEIN"/>
    <property type="match status" value="1"/>
</dbReference>
<dbReference type="InterPro" id="IPR036322">
    <property type="entry name" value="WD40_repeat_dom_sf"/>
</dbReference>
<evidence type="ECO:0000256" key="5">
    <source>
        <dbReference type="SAM" id="MobiDB-lite"/>
    </source>
</evidence>
<dbReference type="PRINTS" id="PR00320">
    <property type="entry name" value="GPROTEINBRPT"/>
</dbReference>
<dbReference type="InterPro" id="IPR052234">
    <property type="entry name" value="U5_snRNP_Component"/>
</dbReference>
<evidence type="ECO:0000256" key="4">
    <source>
        <dbReference type="ARBA" id="ARBA00023187"/>
    </source>
</evidence>
<keyword evidence="4" id="KW-0508">mRNA splicing</keyword>
<accession>A0A177T8V7</accession>
<dbReference type="GO" id="GO:0003723">
    <property type="term" value="F:RNA binding"/>
    <property type="evidence" value="ECO:0007669"/>
    <property type="project" value="TreeGrafter"/>
</dbReference>
<dbReference type="InterPro" id="IPR020472">
    <property type="entry name" value="WD40_PAC1"/>
</dbReference>
<dbReference type="InterPro" id="IPR019775">
    <property type="entry name" value="WD40_repeat_CS"/>
</dbReference>
<evidence type="ECO:0000256" key="1">
    <source>
        <dbReference type="ARBA" id="ARBA00022574"/>
    </source>
</evidence>
<reference evidence="6" key="2">
    <citation type="journal article" date="2019" name="IMA Fungus">
        <title>Genome sequencing and comparison of five Tilletia species to identify candidate genes for the detection of regulated species infecting wheat.</title>
        <authorList>
            <person name="Nguyen H.D.T."/>
            <person name="Sultana T."/>
            <person name="Kesanakurti P."/>
            <person name="Hambleton S."/>
        </authorList>
    </citation>
    <scope>NUCLEOTIDE SEQUENCE</scope>
    <source>
        <strain evidence="6">DAOMC 236416</strain>
    </source>
</reference>
<dbReference type="PROSITE" id="PS00678">
    <property type="entry name" value="WD_REPEATS_1"/>
    <property type="match status" value="1"/>
</dbReference>
<keyword evidence="2" id="KW-0507">mRNA processing</keyword>
<dbReference type="EMBL" id="LWDF02000427">
    <property type="protein sequence ID" value="KAE8248818.1"/>
    <property type="molecule type" value="Genomic_DNA"/>
</dbReference>
<evidence type="ECO:0000313" key="6">
    <source>
        <dbReference type="EMBL" id="KAE8248818.1"/>
    </source>
</evidence>